<dbReference type="GO" id="GO:0042773">
    <property type="term" value="P:ATP synthesis coupled electron transport"/>
    <property type="evidence" value="ECO:0007669"/>
    <property type="project" value="InterPro"/>
</dbReference>
<organism evidence="8">
    <name type="scientific">Thermosphaera aggregans</name>
    <dbReference type="NCBI Taxonomy" id="54254"/>
    <lineage>
        <taxon>Archaea</taxon>
        <taxon>Thermoproteota</taxon>
        <taxon>Thermoprotei</taxon>
        <taxon>Desulfurococcales</taxon>
        <taxon>Desulfurococcaceae</taxon>
        <taxon>Thermosphaera</taxon>
    </lineage>
</organism>
<feature type="transmembrane region" description="Helical" evidence="6">
    <location>
        <begin position="37"/>
        <end position="57"/>
    </location>
</feature>
<dbReference type="AlphaFoldDB" id="A0A7C2FYW4"/>
<dbReference type="GO" id="GO:0005886">
    <property type="term" value="C:plasma membrane"/>
    <property type="evidence" value="ECO:0007669"/>
    <property type="project" value="UniProtKB-SubCell"/>
</dbReference>
<feature type="transmembrane region" description="Helical" evidence="6">
    <location>
        <begin position="423"/>
        <end position="450"/>
    </location>
</feature>
<dbReference type="InterPro" id="IPR050586">
    <property type="entry name" value="CPA3_Na-H_Antiporter_D"/>
</dbReference>
<gene>
    <name evidence="8" type="ORF">ENP55_06400</name>
</gene>
<dbReference type="EMBL" id="DSJT01000034">
    <property type="protein sequence ID" value="HEF87884.1"/>
    <property type="molecule type" value="Genomic_DNA"/>
</dbReference>
<feature type="domain" description="NADH:quinone oxidoreductase/Mrp antiporter transmembrane" evidence="7">
    <location>
        <begin position="131"/>
        <end position="414"/>
    </location>
</feature>
<dbReference type="InterPro" id="IPR001750">
    <property type="entry name" value="ND/Mrp_TM"/>
</dbReference>
<dbReference type="GO" id="GO:0008137">
    <property type="term" value="F:NADH dehydrogenase (ubiquinone) activity"/>
    <property type="evidence" value="ECO:0007669"/>
    <property type="project" value="InterPro"/>
</dbReference>
<feature type="transmembrane region" description="Helical" evidence="6">
    <location>
        <begin position="220"/>
        <end position="242"/>
    </location>
</feature>
<feature type="transmembrane region" description="Helical" evidence="6">
    <location>
        <begin position="112"/>
        <end position="130"/>
    </location>
</feature>
<evidence type="ECO:0000256" key="4">
    <source>
        <dbReference type="ARBA" id="ARBA00022989"/>
    </source>
</evidence>
<evidence type="ECO:0000256" key="1">
    <source>
        <dbReference type="ARBA" id="ARBA00004651"/>
    </source>
</evidence>
<dbReference type="PANTHER" id="PTHR42703:SF1">
    <property type="entry name" value="NA(+)_H(+) ANTIPORTER SUBUNIT D1"/>
    <property type="match status" value="1"/>
</dbReference>
<dbReference type="InterPro" id="IPR003918">
    <property type="entry name" value="NADH_UbQ_OxRdtase"/>
</dbReference>
<feature type="transmembrane region" description="Helical" evidence="6">
    <location>
        <begin position="380"/>
        <end position="403"/>
    </location>
</feature>
<evidence type="ECO:0000256" key="6">
    <source>
        <dbReference type="SAM" id="Phobius"/>
    </source>
</evidence>
<feature type="transmembrane region" description="Helical" evidence="6">
    <location>
        <begin position="254"/>
        <end position="274"/>
    </location>
</feature>
<sequence length="517" mass="54882">MGSSSILPALTPYLLIFGAFTLLFFKLVKAGKVFSRIYAFAYVFASFIFSLITYSMVKSSGILYYELGGFPPPVGITYVVDEFSALLAVIATGLGLFMYPLIPVLQPESDEYYLALYLGLLAGFTGVLYTGDLFNMFVMMEVMLVSTYGLVALGGFKQSYRSAFDYAMVAGVGGLVFFTGAVLIYFATGTLNIGHMGLINQGFTACNRGLSQNPVEALQILSLLLFWGLVVDEALAPFHFWLPPAYSSTGPVTASLLAGVSEGVAYYALVRIVYTVLNGLNPVLEYSLRILGIASIIVGGLGALYSKSFSRTISYTVVMDSGYVAVALSLGPAGVGVALTYILAHSIVKPLLFLTAGWVKGAYGTDVIDRVEGTLRPSRILQAGLIVGAAAVTGLPPTIFFIAKLGVYVNLFNSLNGDVTIPLALFTSLAGSLLALVAFLKAVSATILAPPREGLKPASKTLTTYILILTALTILLGVFYAFLIEPLISSASNSVTAGRVDYLSTIRGILFCEGGSV</sequence>
<protein>
    <submittedName>
        <fullName evidence="8">Hydantoin racemase</fullName>
    </submittedName>
</protein>
<evidence type="ECO:0000259" key="7">
    <source>
        <dbReference type="Pfam" id="PF00361"/>
    </source>
</evidence>
<reference evidence="8" key="1">
    <citation type="journal article" date="2020" name="mSystems">
        <title>Genome- and Community-Level Interaction Insights into Carbon Utilization and Element Cycling Functions of Hydrothermarchaeota in Hydrothermal Sediment.</title>
        <authorList>
            <person name="Zhou Z."/>
            <person name="Liu Y."/>
            <person name="Xu W."/>
            <person name="Pan J."/>
            <person name="Luo Z.H."/>
            <person name="Li M."/>
        </authorList>
    </citation>
    <scope>NUCLEOTIDE SEQUENCE [LARGE SCALE GENOMIC DNA]</scope>
    <source>
        <strain evidence="8">SpSt-23</strain>
    </source>
</reference>
<dbReference type="Pfam" id="PF00361">
    <property type="entry name" value="Proton_antipo_M"/>
    <property type="match status" value="1"/>
</dbReference>
<feature type="transmembrane region" description="Helical" evidence="6">
    <location>
        <begin position="6"/>
        <end position="25"/>
    </location>
</feature>
<proteinExistence type="predicted"/>
<dbReference type="PRINTS" id="PR01437">
    <property type="entry name" value="NUOXDRDTASE4"/>
</dbReference>
<feature type="transmembrane region" description="Helical" evidence="6">
    <location>
        <begin position="136"/>
        <end position="156"/>
    </location>
</feature>
<evidence type="ECO:0000256" key="5">
    <source>
        <dbReference type="ARBA" id="ARBA00023136"/>
    </source>
</evidence>
<feature type="transmembrane region" description="Helical" evidence="6">
    <location>
        <begin position="163"/>
        <end position="187"/>
    </location>
</feature>
<keyword evidence="3 6" id="KW-0812">Transmembrane</keyword>
<comment type="subcellular location">
    <subcellularLocation>
        <location evidence="1">Cell membrane</location>
        <topology evidence="1">Multi-pass membrane protein</topology>
    </subcellularLocation>
</comment>
<keyword evidence="5 6" id="KW-0472">Membrane</keyword>
<evidence type="ECO:0000256" key="3">
    <source>
        <dbReference type="ARBA" id="ARBA00022692"/>
    </source>
</evidence>
<evidence type="ECO:0000256" key="2">
    <source>
        <dbReference type="ARBA" id="ARBA00022475"/>
    </source>
</evidence>
<comment type="caution">
    <text evidence="8">The sequence shown here is derived from an EMBL/GenBank/DDBJ whole genome shotgun (WGS) entry which is preliminary data.</text>
</comment>
<feature type="transmembrane region" description="Helical" evidence="6">
    <location>
        <begin position="286"/>
        <end position="305"/>
    </location>
</feature>
<keyword evidence="2" id="KW-1003">Cell membrane</keyword>
<feature type="transmembrane region" description="Helical" evidence="6">
    <location>
        <begin position="317"/>
        <end position="344"/>
    </location>
</feature>
<feature type="transmembrane region" description="Helical" evidence="6">
    <location>
        <begin position="462"/>
        <end position="483"/>
    </location>
</feature>
<keyword evidence="4 6" id="KW-1133">Transmembrane helix</keyword>
<dbReference type="PANTHER" id="PTHR42703">
    <property type="entry name" value="NADH DEHYDROGENASE"/>
    <property type="match status" value="1"/>
</dbReference>
<name>A0A7C2FYW4_9CREN</name>
<evidence type="ECO:0000313" key="8">
    <source>
        <dbReference type="EMBL" id="HEF87884.1"/>
    </source>
</evidence>
<feature type="transmembrane region" description="Helical" evidence="6">
    <location>
        <begin position="83"/>
        <end position="105"/>
    </location>
</feature>
<accession>A0A7C2FYW4</accession>